<reference evidence="1" key="1">
    <citation type="submission" date="2020-05" db="EMBL/GenBank/DDBJ databases">
        <authorList>
            <person name="Chiriac C."/>
            <person name="Salcher M."/>
            <person name="Ghai R."/>
            <person name="Kavagutti S V."/>
        </authorList>
    </citation>
    <scope>NUCLEOTIDE SEQUENCE</scope>
</reference>
<evidence type="ECO:0000313" key="1">
    <source>
        <dbReference type="EMBL" id="CAB4537667.1"/>
    </source>
</evidence>
<sequence length="81" mass="8622">MELLITLTAILIFAIIASIPARMHAKKTGKKRTSGAMSGALGVVNELFAPSAHNAAIIVEEQREAIKPMPSPEDKKKPGKS</sequence>
<protein>
    <submittedName>
        <fullName evidence="1">Unannotated protein</fullName>
    </submittedName>
</protein>
<name>A0A6J6BG82_9ZZZZ</name>
<proteinExistence type="predicted"/>
<accession>A0A6J6BG82</accession>
<organism evidence="1">
    <name type="scientific">freshwater metagenome</name>
    <dbReference type="NCBI Taxonomy" id="449393"/>
    <lineage>
        <taxon>unclassified sequences</taxon>
        <taxon>metagenomes</taxon>
        <taxon>ecological metagenomes</taxon>
    </lineage>
</organism>
<dbReference type="EMBL" id="CAEZSH010000054">
    <property type="protein sequence ID" value="CAB4537667.1"/>
    <property type="molecule type" value="Genomic_DNA"/>
</dbReference>
<gene>
    <name evidence="1" type="ORF">UFOPK1410_00550</name>
</gene>
<dbReference type="AlphaFoldDB" id="A0A6J6BG82"/>